<proteinExistence type="predicted"/>
<dbReference type="Proteomes" id="UP000276407">
    <property type="component" value="Chromosome 1"/>
</dbReference>
<protein>
    <submittedName>
        <fullName evidence="1">Class I SAM-dependent methyltransferase</fullName>
    </submittedName>
</protein>
<gene>
    <name evidence="1" type="ORF">EFP84_18140</name>
</gene>
<keyword evidence="1" id="KW-0808">Transferase</keyword>
<dbReference type="PANTHER" id="PTHR43861">
    <property type="entry name" value="TRANS-ACONITATE 2-METHYLTRANSFERASE-RELATED"/>
    <property type="match status" value="1"/>
</dbReference>
<dbReference type="GO" id="GO:0008168">
    <property type="term" value="F:methyltransferase activity"/>
    <property type="evidence" value="ECO:0007669"/>
    <property type="project" value="UniProtKB-KW"/>
</dbReference>
<dbReference type="Gene3D" id="3.40.50.150">
    <property type="entry name" value="Vaccinia Virus protein VP39"/>
    <property type="match status" value="1"/>
</dbReference>
<dbReference type="EMBL" id="CP033614">
    <property type="protein sequence ID" value="AYV57243.1"/>
    <property type="molecule type" value="Genomic_DNA"/>
</dbReference>
<dbReference type="KEGG" id="lkm:EFP84_18140"/>
<evidence type="ECO:0000313" key="2">
    <source>
        <dbReference type="Proteomes" id="UP000276407"/>
    </source>
</evidence>
<sequence length="261" mass="30344">MTTDTDKSEIQRAHFNKIKDNYNSARSGANHLAYKRVWWNRLLDYLSNKIDAKRELLGLEAMCGLGEGSQFLKEKFPSIRFEGFDYSDEMVAACKKENTAIFHVFHQDILKFEAKEKYDIVILLGGLHHVPDNVDMALDRIYSSLKKGGLFINLEPTHNNFLFRMVRERIYKKNALFEENTERGFNLKDYNSLLKKSGFEILNQFYPGLLGYVLYYNPDAFPGLNRGSTKIAKFLSNFDWILGRTFLGTYFSFATWSVCKK</sequence>
<dbReference type="Pfam" id="PF13489">
    <property type="entry name" value="Methyltransf_23"/>
    <property type="match status" value="1"/>
</dbReference>
<evidence type="ECO:0000313" key="1">
    <source>
        <dbReference type="EMBL" id="AYV57243.1"/>
    </source>
</evidence>
<dbReference type="GO" id="GO:0032259">
    <property type="term" value="P:methylation"/>
    <property type="evidence" value="ECO:0007669"/>
    <property type="project" value="UniProtKB-KW"/>
</dbReference>
<accession>A0AAD0URH4</accession>
<keyword evidence="1" id="KW-0489">Methyltransferase</keyword>
<name>A0AAD0URH4_9LEPT</name>
<dbReference type="RefSeq" id="WP_123180225.1">
    <property type="nucleotide sequence ID" value="NZ_CP033614.1"/>
</dbReference>
<reference evidence="1 2" key="1">
    <citation type="submission" date="2018-11" db="EMBL/GenBank/DDBJ databases">
        <title>Complete genome sequence of Leptospira kmetyi isolate LS 001/16 from soil sample associated with a leptospirosis patient in Kelantan.</title>
        <authorList>
            <person name="Muhammad Yusoff F."/>
            <person name="Muhammad Yusoff S."/>
            <person name="Ahmad M.N."/>
            <person name="Yusof N.Y."/>
            <person name="Aziah I."/>
        </authorList>
    </citation>
    <scope>NUCLEOTIDE SEQUENCE [LARGE SCALE GENOMIC DNA]</scope>
    <source>
        <strain evidence="1 2">LS 001/16</strain>
    </source>
</reference>
<dbReference type="AlphaFoldDB" id="A0AAD0URH4"/>
<dbReference type="CDD" id="cd02440">
    <property type="entry name" value="AdoMet_MTases"/>
    <property type="match status" value="1"/>
</dbReference>
<dbReference type="InterPro" id="IPR029063">
    <property type="entry name" value="SAM-dependent_MTases_sf"/>
</dbReference>
<organism evidence="1 2">
    <name type="scientific">Leptospira kmetyi</name>
    <dbReference type="NCBI Taxonomy" id="408139"/>
    <lineage>
        <taxon>Bacteria</taxon>
        <taxon>Pseudomonadati</taxon>
        <taxon>Spirochaetota</taxon>
        <taxon>Spirochaetia</taxon>
        <taxon>Leptospirales</taxon>
        <taxon>Leptospiraceae</taxon>
        <taxon>Leptospira</taxon>
    </lineage>
</organism>
<dbReference type="SUPFAM" id="SSF53335">
    <property type="entry name" value="S-adenosyl-L-methionine-dependent methyltransferases"/>
    <property type="match status" value="1"/>
</dbReference>